<dbReference type="InterPro" id="IPR027417">
    <property type="entry name" value="P-loop_NTPase"/>
</dbReference>
<sequence length="343" mass="40172">MFKQIFIVVIVYLQSFSHSVWTFNFLGYNVNVNSLLANPYCKYTECCNDDWIKFRRNRLMRNLTNHVYGQPLLQHAVDALTSHFNPNFQNHKALVLSFHGMTGTGKNYVSNFIADSLYINGVKSKYVHHFIGRLHFPDESKIPQYKEYLYNNLKAAIKDCPRQLFIFDEVDKTPPEVLNSIKPMVDYRDDVDGVNYSEAVFIFLSNIGADVIREHFHDLYFEKGRQREDLQMIDFEFLIQKGAFNEKGGLFHGDIIANSLIDHYIPFLPLQEEHVKKCILNEFQIRNVNLPKPEHVEHVLKFVEWGPDESLLFAKTGCKRLSSKVALLVDKYYRHESRIHNEL</sequence>
<dbReference type="Pfam" id="PF06309">
    <property type="entry name" value="Torsin"/>
    <property type="match status" value="1"/>
</dbReference>
<dbReference type="AlphaFoldDB" id="A0ABD1F5K0"/>
<dbReference type="InterPro" id="IPR010448">
    <property type="entry name" value="Torsin"/>
</dbReference>
<reference evidence="3 4" key="1">
    <citation type="submission" date="2024-05" db="EMBL/GenBank/DDBJ databases">
        <title>Genetic variation in Jamaican populations of the coffee berry borer (Hypothenemus hampei).</title>
        <authorList>
            <person name="Errbii M."/>
            <person name="Myrie A."/>
        </authorList>
    </citation>
    <scope>NUCLEOTIDE SEQUENCE [LARGE SCALE GENOMIC DNA]</scope>
    <source>
        <strain evidence="3">JA-Hopewell-2020-01-JO</strain>
        <tissue evidence="3">Whole body</tissue>
    </source>
</reference>
<keyword evidence="2" id="KW-0732">Signal</keyword>
<evidence type="ECO:0000313" key="4">
    <source>
        <dbReference type="Proteomes" id="UP001566132"/>
    </source>
</evidence>
<dbReference type="GO" id="GO:0012505">
    <property type="term" value="C:endomembrane system"/>
    <property type="evidence" value="ECO:0007669"/>
    <property type="project" value="UniProtKB-ARBA"/>
</dbReference>
<organism evidence="3 4">
    <name type="scientific">Hypothenemus hampei</name>
    <name type="common">Coffee berry borer</name>
    <dbReference type="NCBI Taxonomy" id="57062"/>
    <lineage>
        <taxon>Eukaryota</taxon>
        <taxon>Metazoa</taxon>
        <taxon>Ecdysozoa</taxon>
        <taxon>Arthropoda</taxon>
        <taxon>Hexapoda</taxon>
        <taxon>Insecta</taxon>
        <taxon>Pterygota</taxon>
        <taxon>Neoptera</taxon>
        <taxon>Endopterygota</taxon>
        <taxon>Coleoptera</taxon>
        <taxon>Polyphaga</taxon>
        <taxon>Cucujiformia</taxon>
        <taxon>Curculionidae</taxon>
        <taxon>Scolytinae</taxon>
        <taxon>Hypothenemus</taxon>
    </lineage>
</organism>
<evidence type="ECO:0000256" key="2">
    <source>
        <dbReference type="SAM" id="SignalP"/>
    </source>
</evidence>
<evidence type="ECO:0000256" key="1">
    <source>
        <dbReference type="ARBA" id="ARBA00006235"/>
    </source>
</evidence>
<accession>A0ABD1F5K0</accession>
<dbReference type="SUPFAM" id="SSF52540">
    <property type="entry name" value="P-loop containing nucleoside triphosphate hydrolases"/>
    <property type="match status" value="1"/>
</dbReference>
<dbReference type="PRINTS" id="PR00300">
    <property type="entry name" value="CLPPROTEASEA"/>
</dbReference>
<evidence type="ECO:0000313" key="3">
    <source>
        <dbReference type="EMBL" id="KAL1509428.1"/>
    </source>
</evidence>
<comment type="caution">
    <text evidence="3">The sequence shown here is derived from an EMBL/GenBank/DDBJ whole genome shotgun (WGS) entry which is preliminary data.</text>
</comment>
<comment type="similarity">
    <text evidence="1">Belongs to the ClpA/ClpB family. Torsin subfamily.</text>
</comment>
<evidence type="ECO:0008006" key="5">
    <source>
        <dbReference type="Google" id="ProtNLM"/>
    </source>
</evidence>
<feature type="chain" id="PRO_5044806482" description="Torsin" evidence="2">
    <location>
        <begin position="23"/>
        <end position="343"/>
    </location>
</feature>
<dbReference type="EMBL" id="JBDJPC010000003">
    <property type="protein sequence ID" value="KAL1509428.1"/>
    <property type="molecule type" value="Genomic_DNA"/>
</dbReference>
<gene>
    <name evidence="3" type="ORF">ABEB36_004168</name>
</gene>
<dbReference type="Gene3D" id="3.40.50.300">
    <property type="entry name" value="P-loop containing nucleotide triphosphate hydrolases"/>
    <property type="match status" value="1"/>
</dbReference>
<keyword evidence="4" id="KW-1185">Reference proteome</keyword>
<dbReference type="Proteomes" id="UP001566132">
    <property type="component" value="Unassembled WGS sequence"/>
</dbReference>
<dbReference type="InterPro" id="IPR001270">
    <property type="entry name" value="ClpA/B"/>
</dbReference>
<feature type="signal peptide" evidence="2">
    <location>
        <begin position="1"/>
        <end position="22"/>
    </location>
</feature>
<dbReference type="PANTHER" id="PTHR10760">
    <property type="entry name" value="TORSIN"/>
    <property type="match status" value="1"/>
</dbReference>
<name>A0ABD1F5K0_HYPHA</name>
<protein>
    <recommendedName>
        <fullName evidence="5">Torsin</fullName>
    </recommendedName>
</protein>
<dbReference type="GO" id="GO:0005737">
    <property type="term" value="C:cytoplasm"/>
    <property type="evidence" value="ECO:0007669"/>
    <property type="project" value="UniProtKB-ARBA"/>
</dbReference>
<dbReference type="PANTHER" id="PTHR10760:SF2">
    <property type="entry name" value="LD13476P-RELATED"/>
    <property type="match status" value="1"/>
</dbReference>
<proteinExistence type="inferred from homology"/>